<dbReference type="Gene3D" id="1.20.5.110">
    <property type="match status" value="1"/>
</dbReference>
<dbReference type="InterPro" id="IPR034706">
    <property type="entry name" value="CpoB"/>
</dbReference>
<reference evidence="3" key="1">
    <citation type="submission" date="2016-10" db="EMBL/GenBank/DDBJ databases">
        <title>Sequence of Gallionella enrichment culture.</title>
        <authorList>
            <person name="Poehlein A."/>
            <person name="Muehling M."/>
            <person name="Daniel R."/>
        </authorList>
    </citation>
    <scope>NUCLEOTIDE SEQUENCE</scope>
</reference>
<feature type="domain" description="YbgF trimerisation" evidence="2">
    <location>
        <begin position="51"/>
        <end position="118"/>
    </location>
</feature>
<dbReference type="GO" id="GO:0070206">
    <property type="term" value="P:protein trimerization"/>
    <property type="evidence" value="ECO:0007669"/>
    <property type="project" value="InterPro"/>
</dbReference>
<dbReference type="InterPro" id="IPR019734">
    <property type="entry name" value="TPR_rpt"/>
</dbReference>
<dbReference type="HAMAP" id="MF_02066">
    <property type="entry name" value="CpoB"/>
    <property type="match status" value="1"/>
</dbReference>
<organism evidence="3">
    <name type="scientific">mine drainage metagenome</name>
    <dbReference type="NCBI Taxonomy" id="410659"/>
    <lineage>
        <taxon>unclassified sequences</taxon>
        <taxon>metagenomes</taxon>
        <taxon>ecological metagenomes</taxon>
    </lineage>
</organism>
<dbReference type="NCBIfam" id="TIGR02795">
    <property type="entry name" value="tol_pal_ybgF"/>
    <property type="match status" value="1"/>
</dbReference>
<evidence type="ECO:0000259" key="2">
    <source>
        <dbReference type="Pfam" id="PF16331"/>
    </source>
</evidence>
<sequence>MSRINTTALLAIAAFSSFLAAHPAHAGLFDDDQARTQIGQLQGDLAEQAKKMDSGFATSARGQIDLANQIEALKAEIAKLRGQIEVQNYDIETAKKRQTDFYTDLDSRLRKLEAGAQAAAAPAAAQPADPAAETRDYEAALTLFKAAKYKQALTAFQDFVKNHGASTLAPSAQYWAASTYYQMRQYAKAAETFAKVPAAWPQDSKAPDALLGQANSQKEAGEAKAARKTYASLIKLYPDSSAAKTARQRLKKK</sequence>
<accession>A0A1J5RRT5</accession>
<dbReference type="InterPro" id="IPR014162">
    <property type="entry name" value="CpoB_C"/>
</dbReference>
<comment type="caution">
    <text evidence="3">The sequence shown here is derived from an EMBL/GenBank/DDBJ whole genome shotgun (WGS) entry which is preliminary data.</text>
</comment>
<dbReference type="AlphaFoldDB" id="A0A1J5RRT5"/>
<evidence type="ECO:0000256" key="1">
    <source>
        <dbReference type="SAM" id="Coils"/>
    </source>
</evidence>
<dbReference type="InterPro" id="IPR032519">
    <property type="entry name" value="YbgF_tri"/>
</dbReference>
<dbReference type="GO" id="GO:0051301">
    <property type="term" value="P:cell division"/>
    <property type="evidence" value="ECO:0007669"/>
    <property type="project" value="InterPro"/>
</dbReference>
<keyword evidence="1" id="KW-0175">Coiled coil</keyword>
<name>A0A1J5RRT5_9ZZZZ</name>
<dbReference type="EMBL" id="MLJW01000111">
    <property type="protein sequence ID" value="OIQ99016.1"/>
    <property type="molecule type" value="Genomic_DNA"/>
</dbReference>
<dbReference type="Pfam" id="PF13174">
    <property type="entry name" value="TPR_6"/>
    <property type="match status" value="3"/>
</dbReference>
<feature type="coiled-coil region" evidence="1">
    <location>
        <begin position="63"/>
        <end position="90"/>
    </location>
</feature>
<dbReference type="InterPro" id="IPR011990">
    <property type="entry name" value="TPR-like_helical_dom_sf"/>
</dbReference>
<proteinExistence type="inferred from homology"/>
<gene>
    <name evidence="3" type="ORF">GALL_189300</name>
</gene>
<dbReference type="SUPFAM" id="SSF48452">
    <property type="entry name" value="TPR-like"/>
    <property type="match status" value="1"/>
</dbReference>
<dbReference type="Pfam" id="PF16331">
    <property type="entry name" value="TolA_bind_tri"/>
    <property type="match status" value="1"/>
</dbReference>
<dbReference type="Gene3D" id="1.25.40.10">
    <property type="entry name" value="Tetratricopeptide repeat domain"/>
    <property type="match status" value="1"/>
</dbReference>
<protein>
    <submittedName>
        <fullName evidence="3">Tol-pal system protein YbgF</fullName>
    </submittedName>
</protein>
<evidence type="ECO:0000313" key="3">
    <source>
        <dbReference type="EMBL" id="OIQ99016.1"/>
    </source>
</evidence>